<feature type="transmembrane region" description="Helical" evidence="6">
    <location>
        <begin position="747"/>
        <end position="767"/>
    </location>
</feature>
<feature type="transmembrane region" description="Helical" evidence="6">
    <location>
        <begin position="716"/>
        <end position="732"/>
    </location>
</feature>
<evidence type="ECO:0000256" key="5">
    <source>
        <dbReference type="ARBA" id="ARBA00023136"/>
    </source>
</evidence>
<feature type="domain" description="ABC3 transporter permease C-terminal" evidence="7">
    <location>
        <begin position="286"/>
        <end position="389"/>
    </location>
</feature>
<dbReference type="InterPro" id="IPR050250">
    <property type="entry name" value="Macrolide_Exporter_MacB"/>
</dbReference>
<protein>
    <submittedName>
        <fullName evidence="9">FtsX-like permease family protein</fullName>
    </submittedName>
</protein>
<evidence type="ECO:0000313" key="9">
    <source>
        <dbReference type="EMBL" id="QIP12894.1"/>
    </source>
</evidence>
<feature type="transmembrane region" description="Helical" evidence="6">
    <location>
        <begin position="20"/>
        <end position="41"/>
    </location>
</feature>
<dbReference type="Proteomes" id="UP000501802">
    <property type="component" value="Chromosome"/>
</dbReference>
<keyword evidence="3 6" id="KW-0812">Transmembrane</keyword>
<dbReference type="PROSITE" id="PS51257">
    <property type="entry name" value="PROKAR_LIPOPROTEIN"/>
    <property type="match status" value="1"/>
</dbReference>
<dbReference type="RefSeq" id="WP_167207441.1">
    <property type="nucleotide sequence ID" value="NZ_CP050063.1"/>
</dbReference>
<dbReference type="Pfam" id="PF12704">
    <property type="entry name" value="MacB_PCD"/>
    <property type="match status" value="1"/>
</dbReference>
<dbReference type="KEGG" id="spib:G8759_09775"/>
<dbReference type="EMBL" id="CP050063">
    <property type="protein sequence ID" value="QIP12894.1"/>
    <property type="molecule type" value="Genomic_DNA"/>
</dbReference>
<evidence type="ECO:0000259" key="7">
    <source>
        <dbReference type="Pfam" id="PF02687"/>
    </source>
</evidence>
<dbReference type="Pfam" id="PF02687">
    <property type="entry name" value="FtsX"/>
    <property type="match status" value="2"/>
</dbReference>
<keyword evidence="4 6" id="KW-1133">Transmembrane helix</keyword>
<name>A0A6G9AKN1_9BACT</name>
<sequence>MLRSFIKIACRNLWHNKLYTSLNVGGLAVGLTACLLMFLYVNHEFTYDGFHENAERIVRVTTNLTTPDAPMSVASSPILLADILTRDYPEVEMAVRFEPLSATIRYGTKLLNEPDVYYADQNAFSMFTYPFVEGSSTRALVEPNTAVVTESFAHKYAGRTRVVGELFWCNKKMYRITGVMADLPSNADMKINAILSKDFSTSTSWLGEDFPVYTFVLFRERPDLKAFGKKLDLISRNSIQPEFKKLGATGYSVVFRTEFLKDVHFSQGKMADMPKGNKQYGYIFLFLAIFVLIIAILNYINLLTARATGRAREVGIRKANGALRRQLVGQFLFESFLLSFISVVLAIVFLVVIIPFFNDLLNIQLGVSWRDGLLMTGIALLSTTLLGGLYPAFVLSDYKTAAVLSTRSGSFARGGLLRKTITVFQFTLAMGMIAGVLVAHNQMNYMQHVGLGFIKEQVMTVHLPDDSLARASAYAFATTLRQRSEIKDVSLGSGLQPDALLPQATTLFQTTGKKREVMGNYLFIDDRFLPLLNIKLGSGRNLSTALETDKNGAFLVNDAFVKMAGWKQAVGQSMEGFMHKGKVIGVVRNFNYRSLHTAIEPLVLIFNTFPPSNLMLKMKPEHLPLIQATWQKHYPNYPFNYTFLDASFDAQYRKDKLMMTLFNGFALLTVVVSCLGLFGLATYTTEQRTKEIGVRKVLGASVASIVTLLSKDFLKLVLISIVIASPIAWWAMNKWLQDFAYKISIDGWVFVLAGLLAVSIALLTVSYQSIRAAMMNPVKSLRSE</sequence>
<dbReference type="PANTHER" id="PTHR30572:SF18">
    <property type="entry name" value="ABC-TYPE MACROLIDE FAMILY EXPORT SYSTEM PERMEASE COMPONENT 2"/>
    <property type="match status" value="1"/>
</dbReference>
<keyword evidence="5 6" id="KW-0472">Membrane</keyword>
<feature type="transmembrane region" description="Helical" evidence="6">
    <location>
        <begin position="280"/>
        <end position="300"/>
    </location>
</feature>
<keyword evidence="2" id="KW-1003">Cell membrane</keyword>
<feature type="transmembrane region" description="Helical" evidence="6">
    <location>
        <begin position="416"/>
        <end position="439"/>
    </location>
</feature>
<feature type="transmembrane region" description="Helical" evidence="6">
    <location>
        <begin position="661"/>
        <end position="680"/>
    </location>
</feature>
<dbReference type="PANTHER" id="PTHR30572">
    <property type="entry name" value="MEMBRANE COMPONENT OF TRANSPORTER-RELATED"/>
    <property type="match status" value="1"/>
</dbReference>
<accession>A0A6G9AKN1</accession>
<feature type="transmembrane region" description="Helical" evidence="6">
    <location>
        <begin position="373"/>
        <end position="396"/>
    </location>
</feature>
<feature type="domain" description="MacB-like periplasmic core" evidence="8">
    <location>
        <begin position="20"/>
        <end position="201"/>
    </location>
</feature>
<evidence type="ECO:0000256" key="1">
    <source>
        <dbReference type="ARBA" id="ARBA00004651"/>
    </source>
</evidence>
<organism evidence="9 10">
    <name type="scientific">Spirosoma aureum</name>
    <dbReference type="NCBI Taxonomy" id="2692134"/>
    <lineage>
        <taxon>Bacteria</taxon>
        <taxon>Pseudomonadati</taxon>
        <taxon>Bacteroidota</taxon>
        <taxon>Cytophagia</taxon>
        <taxon>Cytophagales</taxon>
        <taxon>Cytophagaceae</taxon>
        <taxon>Spirosoma</taxon>
    </lineage>
</organism>
<proteinExistence type="predicted"/>
<dbReference type="AlphaFoldDB" id="A0A6G9AKN1"/>
<dbReference type="InterPro" id="IPR003838">
    <property type="entry name" value="ABC3_permease_C"/>
</dbReference>
<evidence type="ECO:0000313" key="10">
    <source>
        <dbReference type="Proteomes" id="UP000501802"/>
    </source>
</evidence>
<evidence type="ECO:0000259" key="8">
    <source>
        <dbReference type="Pfam" id="PF12704"/>
    </source>
</evidence>
<comment type="subcellular location">
    <subcellularLocation>
        <location evidence="1">Cell membrane</location>
        <topology evidence="1">Multi-pass membrane protein</topology>
    </subcellularLocation>
</comment>
<reference evidence="9 10" key="1">
    <citation type="submission" date="2020-03" db="EMBL/GenBank/DDBJ databases">
        <authorList>
            <person name="Kim M.K."/>
        </authorList>
    </citation>
    <scope>NUCLEOTIDE SEQUENCE [LARGE SCALE GENOMIC DNA]</scope>
    <source>
        <strain evidence="9 10">BT328</strain>
    </source>
</reference>
<gene>
    <name evidence="9" type="ORF">G8759_09775</name>
</gene>
<feature type="domain" description="ABC3 transporter permease C-terminal" evidence="7">
    <location>
        <begin position="664"/>
        <end position="777"/>
    </location>
</feature>
<evidence type="ECO:0000256" key="3">
    <source>
        <dbReference type="ARBA" id="ARBA00022692"/>
    </source>
</evidence>
<dbReference type="GO" id="GO:0022857">
    <property type="term" value="F:transmembrane transporter activity"/>
    <property type="evidence" value="ECO:0007669"/>
    <property type="project" value="TreeGrafter"/>
</dbReference>
<keyword evidence="10" id="KW-1185">Reference proteome</keyword>
<dbReference type="GO" id="GO:0005886">
    <property type="term" value="C:plasma membrane"/>
    <property type="evidence" value="ECO:0007669"/>
    <property type="project" value="UniProtKB-SubCell"/>
</dbReference>
<evidence type="ECO:0000256" key="6">
    <source>
        <dbReference type="SAM" id="Phobius"/>
    </source>
</evidence>
<evidence type="ECO:0000256" key="4">
    <source>
        <dbReference type="ARBA" id="ARBA00022989"/>
    </source>
</evidence>
<feature type="transmembrane region" description="Helical" evidence="6">
    <location>
        <begin position="336"/>
        <end position="361"/>
    </location>
</feature>
<dbReference type="InterPro" id="IPR025857">
    <property type="entry name" value="MacB_PCD"/>
</dbReference>
<evidence type="ECO:0000256" key="2">
    <source>
        <dbReference type="ARBA" id="ARBA00022475"/>
    </source>
</evidence>